<proteinExistence type="predicted"/>
<accession>A0A1Y2S763</accession>
<keyword evidence="2" id="KW-1185">Reference proteome</keyword>
<dbReference type="EMBL" id="MUBK01000144">
    <property type="protein sequence ID" value="OTA13983.1"/>
    <property type="molecule type" value="Genomic_DNA"/>
</dbReference>
<name>A0A1Y2S763_9GAMM</name>
<dbReference type="AlphaFoldDB" id="A0A1Y2S763"/>
<evidence type="ECO:0000313" key="2">
    <source>
        <dbReference type="Proteomes" id="UP000194204"/>
    </source>
</evidence>
<reference evidence="1 2" key="1">
    <citation type="submission" date="2017-01" db="EMBL/GenBank/DDBJ databases">
        <title>Deconstructing symbiosis and pathogenesis requirements using a combined genomic-metabolomic approach.</title>
        <authorList>
            <person name="Tobias N.J."/>
            <person name="Wolff H."/>
            <person name="Djahanschiri B."/>
            <person name="Ebersberger I."/>
            <person name="Bode H.B."/>
        </authorList>
    </citation>
    <scope>NUCLEOTIDE SEQUENCE [LARGE SCALE GENOMIC DNA]</scope>
    <source>
        <strain evidence="1 2">DSM 4764</strain>
    </source>
</reference>
<dbReference type="RefSeq" id="WP_086114327.1">
    <property type="nucleotide sequence ID" value="NZ_CAWNHF010000051.1"/>
</dbReference>
<gene>
    <name evidence="1" type="ORF">Xbed_03772</name>
</gene>
<organism evidence="1 2">
    <name type="scientific">Xenorhabdus beddingii</name>
    <dbReference type="NCBI Taxonomy" id="40578"/>
    <lineage>
        <taxon>Bacteria</taxon>
        <taxon>Pseudomonadati</taxon>
        <taxon>Pseudomonadota</taxon>
        <taxon>Gammaproteobacteria</taxon>
        <taxon>Enterobacterales</taxon>
        <taxon>Morganellaceae</taxon>
        <taxon>Xenorhabdus</taxon>
    </lineage>
</organism>
<dbReference type="OrthoDB" id="9807829at2"/>
<dbReference type="Proteomes" id="UP000194204">
    <property type="component" value="Unassembled WGS sequence"/>
</dbReference>
<protein>
    <submittedName>
        <fullName evidence="1">Uncharacterized protein</fullName>
    </submittedName>
</protein>
<comment type="caution">
    <text evidence="1">The sequence shown here is derived from an EMBL/GenBank/DDBJ whole genome shotgun (WGS) entry which is preliminary data.</text>
</comment>
<sequence>MSNEKIAFIHPYNPDSDEQPLLVFDCEELPFIVDFHFKVFMINLKHDKPYYIQSQLFRISDSSQIEVCNKKGFWMKAEDTQGKPNDIAASIRLSFPKAKFSYEGTYFVKVGILVNNEEIDKNEAYFKVSLVNE</sequence>
<evidence type="ECO:0000313" key="1">
    <source>
        <dbReference type="EMBL" id="OTA13983.1"/>
    </source>
</evidence>